<evidence type="ECO:0000256" key="2">
    <source>
        <dbReference type="ARBA" id="ARBA00022485"/>
    </source>
</evidence>
<dbReference type="FunFam" id="1.20.1440.230:FF:000001">
    <property type="entry name" value="Mitochondrial NADH dehydrogenase flavoprotein 1"/>
    <property type="match status" value="1"/>
</dbReference>
<keyword evidence="2" id="KW-0004">4Fe-4S</keyword>
<dbReference type="Pfam" id="PF13237">
    <property type="entry name" value="Fer4_10"/>
    <property type="match status" value="1"/>
</dbReference>
<protein>
    <submittedName>
        <fullName evidence="7">4Fe-4S binding domain protein</fullName>
    </submittedName>
</protein>
<dbReference type="AlphaFoldDB" id="A0A445MSW1"/>
<dbReference type="EMBL" id="OJIN01000050">
    <property type="protein sequence ID" value="SPD72624.1"/>
    <property type="molecule type" value="Genomic_DNA"/>
</dbReference>
<evidence type="ECO:0000313" key="7">
    <source>
        <dbReference type="EMBL" id="SPD72624.1"/>
    </source>
</evidence>
<dbReference type="Gene3D" id="3.30.70.20">
    <property type="match status" value="1"/>
</dbReference>
<dbReference type="PANTHER" id="PTHR43578">
    <property type="entry name" value="NADH-QUINONE OXIDOREDUCTASE SUBUNIT F"/>
    <property type="match status" value="1"/>
</dbReference>
<dbReference type="Gene3D" id="3.40.50.11540">
    <property type="entry name" value="NADH-ubiquinone oxidoreductase 51kDa subunit"/>
    <property type="match status" value="1"/>
</dbReference>
<dbReference type="PROSITE" id="PS51379">
    <property type="entry name" value="4FE4S_FER_2"/>
    <property type="match status" value="2"/>
</dbReference>
<dbReference type="FunFam" id="3.40.50.11540:FF:000001">
    <property type="entry name" value="NADH dehydrogenase [ubiquinone] flavoprotein 1, mitochondrial"/>
    <property type="match status" value="1"/>
</dbReference>
<dbReference type="Gene3D" id="6.10.250.1450">
    <property type="match status" value="1"/>
</dbReference>
<comment type="similarity">
    <text evidence="1">Belongs to the complex I 51 kDa subunit family.</text>
</comment>
<name>A0A445MSW1_9BACT</name>
<keyword evidence="3" id="KW-0479">Metal-binding</keyword>
<evidence type="ECO:0000256" key="3">
    <source>
        <dbReference type="ARBA" id="ARBA00022723"/>
    </source>
</evidence>
<evidence type="ECO:0000256" key="4">
    <source>
        <dbReference type="ARBA" id="ARBA00023004"/>
    </source>
</evidence>
<dbReference type="GO" id="GO:0051539">
    <property type="term" value="F:4 iron, 4 sulfur cluster binding"/>
    <property type="evidence" value="ECO:0007669"/>
    <property type="project" value="UniProtKB-KW"/>
</dbReference>
<dbReference type="SUPFAM" id="SSF52833">
    <property type="entry name" value="Thioredoxin-like"/>
    <property type="match status" value="1"/>
</dbReference>
<evidence type="ECO:0000259" key="6">
    <source>
        <dbReference type="PROSITE" id="PS51379"/>
    </source>
</evidence>
<dbReference type="InterPro" id="IPR037225">
    <property type="entry name" value="Nuo51_FMN-bd_sf"/>
</dbReference>
<organism evidence="7">
    <name type="scientific">uncultured Desulfobacterium sp</name>
    <dbReference type="NCBI Taxonomy" id="201089"/>
    <lineage>
        <taxon>Bacteria</taxon>
        <taxon>Pseudomonadati</taxon>
        <taxon>Thermodesulfobacteriota</taxon>
        <taxon>Desulfobacteria</taxon>
        <taxon>Desulfobacterales</taxon>
        <taxon>Desulfobacteriaceae</taxon>
        <taxon>Desulfobacterium</taxon>
        <taxon>environmental samples</taxon>
    </lineage>
</organism>
<dbReference type="Gene3D" id="3.10.20.600">
    <property type="match status" value="1"/>
</dbReference>
<dbReference type="PROSITE" id="PS00198">
    <property type="entry name" value="4FE4S_FER_1"/>
    <property type="match status" value="1"/>
</dbReference>
<dbReference type="SUPFAM" id="SSF54862">
    <property type="entry name" value="4Fe-4S ferredoxins"/>
    <property type="match status" value="1"/>
</dbReference>
<dbReference type="InterPro" id="IPR019575">
    <property type="entry name" value="Nuop51_4Fe4S-bd"/>
</dbReference>
<proteinExistence type="inferred from homology"/>
<dbReference type="InterPro" id="IPR017900">
    <property type="entry name" value="4Fe4S_Fe_S_CS"/>
</dbReference>
<dbReference type="Pfam" id="PF10589">
    <property type="entry name" value="NADH_4Fe-4S"/>
    <property type="match status" value="1"/>
</dbReference>
<feature type="domain" description="4Fe-4S ferredoxin-type" evidence="6">
    <location>
        <begin position="568"/>
        <end position="598"/>
    </location>
</feature>
<dbReference type="Pfam" id="PF01512">
    <property type="entry name" value="Complex1_51K"/>
    <property type="match status" value="1"/>
</dbReference>
<evidence type="ECO:0000256" key="5">
    <source>
        <dbReference type="ARBA" id="ARBA00023014"/>
    </source>
</evidence>
<reference evidence="7" key="1">
    <citation type="submission" date="2018-01" db="EMBL/GenBank/DDBJ databases">
        <authorList>
            <person name="Regsiter A."/>
            <person name="William W."/>
        </authorList>
    </citation>
    <scope>NUCLEOTIDE SEQUENCE</scope>
    <source>
        <strain evidence="7">TRIP AH-1</strain>
    </source>
</reference>
<dbReference type="SUPFAM" id="SSF142019">
    <property type="entry name" value="Nqo1 FMN-binding domain-like"/>
    <property type="match status" value="1"/>
</dbReference>
<feature type="domain" description="4Fe-4S ferredoxin-type" evidence="6">
    <location>
        <begin position="599"/>
        <end position="630"/>
    </location>
</feature>
<dbReference type="Gene3D" id="1.20.1440.230">
    <property type="entry name" value="NADH-ubiquinone oxidoreductase 51kDa subunit, iron-sulphur binding domain"/>
    <property type="match status" value="1"/>
</dbReference>
<keyword evidence="4" id="KW-0408">Iron</keyword>
<gene>
    <name evidence="7" type="ORF">PITCH_A1430008</name>
</gene>
<dbReference type="GO" id="GO:0046872">
    <property type="term" value="F:metal ion binding"/>
    <property type="evidence" value="ECO:0007669"/>
    <property type="project" value="UniProtKB-KW"/>
</dbReference>
<keyword evidence="5" id="KW-0411">Iron-sulfur</keyword>
<dbReference type="InterPro" id="IPR036249">
    <property type="entry name" value="Thioredoxin-like_sf"/>
</dbReference>
<dbReference type="InterPro" id="IPR011538">
    <property type="entry name" value="Nuo51_FMN-bd"/>
</dbReference>
<dbReference type="InterPro" id="IPR037207">
    <property type="entry name" value="Nuop51_4Fe4S-bd_sf"/>
</dbReference>
<dbReference type="SMART" id="SM00928">
    <property type="entry name" value="NADH_4Fe-4S"/>
    <property type="match status" value="1"/>
</dbReference>
<dbReference type="SUPFAM" id="SSF140490">
    <property type="entry name" value="Nqo1C-terminal domain-like"/>
    <property type="match status" value="1"/>
</dbReference>
<evidence type="ECO:0000256" key="1">
    <source>
        <dbReference type="ARBA" id="ARBA00007523"/>
    </source>
</evidence>
<accession>A0A445MSW1</accession>
<dbReference type="SUPFAM" id="SSF142984">
    <property type="entry name" value="Nqo1 middle domain-like"/>
    <property type="match status" value="1"/>
</dbReference>
<dbReference type="CDD" id="cd02980">
    <property type="entry name" value="TRX_Fd_family"/>
    <property type="match status" value="1"/>
</dbReference>
<dbReference type="PANTHER" id="PTHR43578:SF3">
    <property type="entry name" value="NADH-QUINONE OXIDOREDUCTASE SUBUNIT F"/>
    <property type="match status" value="1"/>
</dbReference>
<dbReference type="Gene3D" id="3.40.30.10">
    <property type="entry name" value="Glutaredoxin"/>
    <property type="match status" value="1"/>
</dbReference>
<sequence length="643" mass="69437">MNPANRPEMTQRFEAIYNEAVARKKALNESSQPMIYIGMATCGLAAGALETRQSFEQTLLEEDLAAIIRPVGCIGHCYAEPVVIIDHPSSGFPPLFYQQVTPGKAKMLVKSFLAGGDPLFEHVLGAMKANDMVPQVTDFPRFSQEERIVMGKCGLIDPEDIYDYIAEGGYLSLIKALTLSQDEIIKEIKNSGLRGRGGAGFLTGRKWGLAKDAQGLKKFVICNADEGDPGAYMDRTILESNPHQVLEGMAICAYAVGATEAIAYVRSEYPIAVKRVVTAISQAEELGLFGEGAQGFFDIKFSVFKGSGAFVCGEETALIQSLEGNRGMPRHRPPYPVQKGLNGHPTVINNVKTLASVPAIINKGAQWYRDIGARQSPGTAIFSVVGSVVHPGLVEIPMGVTLETLIFDICGGIPNKKGFKAVQIGGPSGGCLPADFLATPIDFDSLSGAGAMMGSGGMVVMDEDTCMVNVARYFVDFTQKESCGKCTFCRIGTRHLLDILDRITKGEGREGDLEQLESLALAIKAGSLCGLGKTAPNPILTSLRYFRDEYEAHIMEKRCPAGMCRKLTAYYIDLDRCARGCDACVGSCPVEAIFTTKNRKKGIDQSLCVKCGECMAACPQQYDAVRKVSPPDKAPVIERPVEE</sequence>
<dbReference type="InterPro" id="IPR017896">
    <property type="entry name" value="4Fe4S_Fe-S-bd"/>
</dbReference>